<name>A0AAE1KJ46_PETCI</name>
<organism evidence="3 4">
    <name type="scientific">Petrolisthes cinctipes</name>
    <name type="common">Flat porcelain crab</name>
    <dbReference type="NCBI Taxonomy" id="88211"/>
    <lineage>
        <taxon>Eukaryota</taxon>
        <taxon>Metazoa</taxon>
        <taxon>Ecdysozoa</taxon>
        <taxon>Arthropoda</taxon>
        <taxon>Crustacea</taxon>
        <taxon>Multicrustacea</taxon>
        <taxon>Malacostraca</taxon>
        <taxon>Eumalacostraca</taxon>
        <taxon>Eucarida</taxon>
        <taxon>Decapoda</taxon>
        <taxon>Pleocyemata</taxon>
        <taxon>Anomura</taxon>
        <taxon>Galatheoidea</taxon>
        <taxon>Porcellanidae</taxon>
        <taxon>Petrolisthes</taxon>
    </lineage>
</organism>
<feature type="domain" description="Sulfotransferase" evidence="2">
    <location>
        <begin position="83"/>
        <end position="279"/>
    </location>
</feature>
<evidence type="ECO:0000313" key="3">
    <source>
        <dbReference type="EMBL" id="KAK3874072.1"/>
    </source>
</evidence>
<dbReference type="Proteomes" id="UP001286313">
    <property type="component" value="Unassembled WGS sequence"/>
</dbReference>
<keyword evidence="4" id="KW-1185">Reference proteome</keyword>
<protein>
    <recommendedName>
        <fullName evidence="2">Sulfotransferase domain-containing protein</fullName>
    </recommendedName>
</protein>
<dbReference type="GO" id="GO:0006790">
    <property type="term" value="P:sulfur compound metabolic process"/>
    <property type="evidence" value="ECO:0007669"/>
    <property type="project" value="TreeGrafter"/>
</dbReference>
<feature type="transmembrane region" description="Helical" evidence="1">
    <location>
        <begin position="20"/>
        <end position="42"/>
    </location>
</feature>
<dbReference type="Pfam" id="PF00685">
    <property type="entry name" value="Sulfotransfer_1"/>
    <property type="match status" value="1"/>
</dbReference>
<dbReference type="AlphaFoldDB" id="A0AAE1KJ46"/>
<keyword evidence="1" id="KW-1133">Transmembrane helix</keyword>
<comment type="caution">
    <text evidence="3">The sequence shown here is derived from an EMBL/GenBank/DDBJ whole genome shotgun (WGS) entry which is preliminary data.</text>
</comment>
<dbReference type="SUPFAM" id="SSF52540">
    <property type="entry name" value="P-loop containing nucleoside triphosphate hydrolases"/>
    <property type="match status" value="1"/>
</dbReference>
<dbReference type="EMBL" id="JAWQEG010002139">
    <property type="protein sequence ID" value="KAK3874072.1"/>
    <property type="molecule type" value="Genomic_DNA"/>
</dbReference>
<evidence type="ECO:0000313" key="4">
    <source>
        <dbReference type="Proteomes" id="UP001286313"/>
    </source>
</evidence>
<gene>
    <name evidence="3" type="ORF">Pcinc_020960</name>
</gene>
<proteinExistence type="predicted"/>
<keyword evidence="1" id="KW-0812">Transmembrane</keyword>
<keyword evidence="1" id="KW-0472">Membrane</keyword>
<dbReference type="InterPro" id="IPR000863">
    <property type="entry name" value="Sulfotransferase_dom"/>
</dbReference>
<dbReference type="PANTHER" id="PTHR10704">
    <property type="entry name" value="CARBOHYDRATE SULFOTRANSFERASE"/>
    <property type="match status" value="1"/>
</dbReference>
<evidence type="ECO:0000256" key="1">
    <source>
        <dbReference type="SAM" id="Phobius"/>
    </source>
</evidence>
<dbReference type="GO" id="GO:0001517">
    <property type="term" value="F:N-acetylglucosamine 6-O-sulfotransferase activity"/>
    <property type="evidence" value="ECO:0007669"/>
    <property type="project" value="TreeGrafter"/>
</dbReference>
<dbReference type="Gene3D" id="3.40.50.300">
    <property type="entry name" value="P-loop containing nucleotide triphosphate hydrolases"/>
    <property type="match status" value="1"/>
</dbReference>
<evidence type="ECO:0000259" key="2">
    <source>
        <dbReference type="Pfam" id="PF00685"/>
    </source>
</evidence>
<dbReference type="InterPro" id="IPR027417">
    <property type="entry name" value="P-loop_NTPase"/>
</dbReference>
<dbReference type="PANTHER" id="PTHR10704:SF44">
    <property type="entry name" value="LD35051P-RELATED"/>
    <property type="match status" value="1"/>
</dbReference>
<dbReference type="InterPro" id="IPR051135">
    <property type="entry name" value="Gal/GlcNAc/GalNAc_ST"/>
</dbReference>
<reference evidence="3" key="1">
    <citation type="submission" date="2023-10" db="EMBL/GenBank/DDBJ databases">
        <title>Genome assemblies of two species of porcelain crab, Petrolisthes cinctipes and Petrolisthes manimaculis (Anomura: Porcellanidae).</title>
        <authorList>
            <person name="Angst P."/>
        </authorList>
    </citation>
    <scope>NUCLEOTIDE SEQUENCE</scope>
    <source>
        <strain evidence="3">PB745_01</strain>
        <tissue evidence="3">Gill</tissue>
    </source>
</reference>
<sequence length="397" mass="46138">MHINIFLPTTHTQVSDMKVWWKLSLLVLVHVGFFLLLVNILFSPEYINNDIHFMTTERSISIKQGSGSSREALNRSSLPLSILLLSSVGRSGSSFLGELLASQGHNIYFYEPIRALNRSLQTEDKIKGELLRYLHCNIRRSILTIGKRPSVNVKHKYVFGKRRNDVSLPKLVELCRQEPLLIIKTIRTRLNWVRDLLDKPDLNLKVVHLVRDPRGTHISMDKVDWNIDYKEMCDRVLEDLEEKKGLEKQYPGRYYFIKYEDLCRDPYRQANQLFGFLQVGRVTAESPTNTTELLDRDKYYNLLTKYMLLSPGESLNNLPDSSIQFLLSHTLVSSKMRQTAWTTARNTMTAYQEWRTKITQKDLTGVERACIPVIERLGHVFFQSISRARNLNISLFD</sequence>
<dbReference type="GO" id="GO:0006044">
    <property type="term" value="P:N-acetylglucosamine metabolic process"/>
    <property type="evidence" value="ECO:0007669"/>
    <property type="project" value="TreeGrafter"/>
</dbReference>
<accession>A0AAE1KJ46</accession>